<keyword evidence="1" id="KW-0808">Transferase</keyword>
<dbReference type="InterPro" id="IPR016181">
    <property type="entry name" value="Acyl_CoA_acyltransferase"/>
</dbReference>
<dbReference type="RefSeq" id="WP_009855402.1">
    <property type="nucleotide sequence ID" value="NZ_JAAOCD010000001.1"/>
</dbReference>
<evidence type="ECO:0000313" key="5">
    <source>
        <dbReference type="Proteomes" id="UP000802098"/>
    </source>
</evidence>
<keyword evidence="2" id="KW-0012">Acyltransferase</keyword>
<feature type="domain" description="N-acetyltransferase" evidence="3">
    <location>
        <begin position="9"/>
        <end position="166"/>
    </location>
</feature>
<proteinExistence type="predicted"/>
<dbReference type="Pfam" id="PF00583">
    <property type="entry name" value="Acetyltransf_1"/>
    <property type="match status" value="1"/>
</dbReference>
<evidence type="ECO:0000256" key="1">
    <source>
        <dbReference type="ARBA" id="ARBA00022679"/>
    </source>
</evidence>
<dbReference type="PANTHER" id="PTHR43877">
    <property type="entry name" value="AMINOALKYLPHOSPHONATE N-ACETYLTRANSFERASE-RELATED-RELATED"/>
    <property type="match status" value="1"/>
</dbReference>
<evidence type="ECO:0000313" key="4">
    <source>
        <dbReference type="EMBL" id="NHK97381.1"/>
    </source>
</evidence>
<sequence>MSDDRPPQIDLRPLVAADQPRLWHWLHLALWDPPPAALRPVEVLQLPAVRLYAEDWGRPGDVGVVLRVDGADAGACWMRQVADGQGLAWVDEGTPQLGIALEPAFQHRGFGEALMRGALAAARAAGVAQVALTVHPENPARRLYTRCGFVDVGERRGYRLMLARLGEQR</sequence>
<keyword evidence="5" id="KW-1185">Reference proteome</keyword>
<evidence type="ECO:0000256" key="2">
    <source>
        <dbReference type="ARBA" id="ARBA00023315"/>
    </source>
</evidence>
<comment type="caution">
    <text evidence="4">The sequence shown here is derived from an EMBL/GenBank/DDBJ whole genome shotgun (WGS) entry which is preliminary data.</text>
</comment>
<accession>A0ABX0HST6</accession>
<dbReference type="Gene3D" id="3.40.630.30">
    <property type="match status" value="1"/>
</dbReference>
<dbReference type="InterPro" id="IPR000182">
    <property type="entry name" value="GNAT_dom"/>
</dbReference>
<reference evidence="4 5" key="1">
    <citation type="submission" date="2020-03" db="EMBL/GenBank/DDBJ databases">
        <title>Rubrivivax benzoatilyticus JA2 (sequenced after 10 years sub-culturing).</title>
        <authorList>
            <person name="Gupta D."/>
            <person name="Chintalapati S."/>
            <person name="Chintalapati V.R."/>
        </authorList>
    </citation>
    <scope>NUCLEOTIDE SEQUENCE [LARGE SCALE GENOMIC DNA]</scope>
    <source>
        <strain evidence="4 5">JA2-Mal</strain>
    </source>
</reference>
<dbReference type="InterPro" id="IPR050832">
    <property type="entry name" value="Bact_Acetyltransf"/>
</dbReference>
<organism evidence="4 5">
    <name type="scientific">Rubrivivax benzoatilyticus</name>
    <dbReference type="NCBI Taxonomy" id="316997"/>
    <lineage>
        <taxon>Bacteria</taxon>
        <taxon>Pseudomonadati</taxon>
        <taxon>Pseudomonadota</taxon>
        <taxon>Betaproteobacteria</taxon>
        <taxon>Burkholderiales</taxon>
        <taxon>Sphaerotilaceae</taxon>
        <taxon>Rubrivivax</taxon>
    </lineage>
</organism>
<dbReference type="Proteomes" id="UP000802098">
    <property type="component" value="Unassembled WGS sequence"/>
</dbReference>
<dbReference type="PANTHER" id="PTHR43877:SF2">
    <property type="entry name" value="AMINOALKYLPHOSPHONATE N-ACETYLTRANSFERASE-RELATED"/>
    <property type="match status" value="1"/>
</dbReference>
<protein>
    <submittedName>
        <fullName evidence="4">GNAT family N-acetyltransferase</fullName>
    </submittedName>
</protein>
<evidence type="ECO:0000259" key="3">
    <source>
        <dbReference type="PROSITE" id="PS51186"/>
    </source>
</evidence>
<dbReference type="PROSITE" id="PS51186">
    <property type="entry name" value="GNAT"/>
    <property type="match status" value="1"/>
</dbReference>
<gene>
    <name evidence="4" type="ORF">G7087_03250</name>
</gene>
<dbReference type="SUPFAM" id="SSF55729">
    <property type="entry name" value="Acyl-CoA N-acyltransferases (Nat)"/>
    <property type="match status" value="1"/>
</dbReference>
<name>A0ABX0HST6_9BURK</name>
<dbReference type="EMBL" id="JAAOCD010000001">
    <property type="protein sequence ID" value="NHK97381.1"/>
    <property type="molecule type" value="Genomic_DNA"/>
</dbReference>